<gene>
    <name evidence="2" type="ORF">SNE40_011419</name>
</gene>
<dbReference type="SUPFAM" id="SSF52540">
    <property type="entry name" value="P-loop containing nucleoside triphosphate hydrolases"/>
    <property type="match status" value="1"/>
</dbReference>
<reference evidence="2 3" key="1">
    <citation type="submission" date="2024-01" db="EMBL/GenBank/DDBJ databases">
        <title>The genome of the rayed Mediterranean limpet Patella caerulea (Linnaeus, 1758).</title>
        <authorList>
            <person name="Anh-Thu Weber A."/>
            <person name="Halstead-Nussloch G."/>
        </authorList>
    </citation>
    <scope>NUCLEOTIDE SEQUENCE [LARGE SCALE GENOMIC DNA]</scope>
    <source>
        <strain evidence="2">AATW-2023a</strain>
        <tissue evidence="2">Whole specimen</tissue>
    </source>
</reference>
<dbReference type="InterPro" id="IPR027417">
    <property type="entry name" value="P-loop_NTPase"/>
</dbReference>
<dbReference type="Pfam" id="PF00685">
    <property type="entry name" value="Sulfotransfer_1"/>
    <property type="match status" value="1"/>
</dbReference>
<dbReference type="PANTHER" id="PTHR15723:SF0">
    <property type="entry name" value="CARBOHYDRATE SULFOTRANSFERASE 15"/>
    <property type="match status" value="1"/>
</dbReference>
<evidence type="ECO:0000313" key="3">
    <source>
        <dbReference type="Proteomes" id="UP001347796"/>
    </source>
</evidence>
<keyword evidence="3" id="KW-1185">Reference proteome</keyword>
<dbReference type="PANTHER" id="PTHR15723">
    <property type="entry name" value="CARBOHYDRATE SULFOTRANSFERASE 15"/>
    <property type="match status" value="1"/>
</dbReference>
<comment type="caution">
    <text evidence="2">The sequence shown here is derived from an EMBL/GenBank/DDBJ whole genome shotgun (WGS) entry which is preliminary data.</text>
</comment>
<sequence length="416" mass="49788">MLMMTYHHRTAKLLFFLICVLVIGRYCMTDTNFFILRHSINEDHTQGQKQNEDQYLDLSKIVPMDDTNILKKQLRKLTKKYQSRQLKVNGSLPFQGPYSFMENYKNPCYRVHDKVQCLPYFYLIGVPKAGTSDLFARICHHQDVMPPLKKETQFWPRTRFKGASYNLYLQYFNEASKKIDSLTNITENGMVFHYAITGTATPSDFWDNDLWQYDMYNKHLDEPAVITPHHLYHINPKSKFIIIFRNPAERLYSDYCYRRHTRPTATSKRFHENVTKAIKLYTDCFSKYSIRKCVYDRNLARDAVVWIRLGLYHIYMIHWLKVFPRQQFLLLDYDVYRKDRKRSLGRVYKFLGLRTPNPTQWEQILQGVAKNTNFRRKKKAGPMLEETRLLLNKFYRNSSAEIAKYFGEDKPKWSKI</sequence>
<accession>A0AAN8PPB7</accession>
<evidence type="ECO:0000259" key="1">
    <source>
        <dbReference type="Pfam" id="PF00685"/>
    </source>
</evidence>
<dbReference type="Proteomes" id="UP001347796">
    <property type="component" value="Unassembled WGS sequence"/>
</dbReference>
<dbReference type="InterPro" id="IPR052654">
    <property type="entry name" value="CS_Sulfotransferase"/>
</dbReference>
<dbReference type="GO" id="GO:0019319">
    <property type="term" value="P:hexose biosynthetic process"/>
    <property type="evidence" value="ECO:0007669"/>
    <property type="project" value="TreeGrafter"/>
</dbReference>
<dbReference type="GO" id="GO:0050659">
    <property type="term" value="F:N-acetylgalactosamine 4-sulfate 6-O-sulfotransferase activity"/>
    <property type="evidence" value="ECO:0007669"/>
    <property type="project" value="TreeGrafter"/>
</dbReference>
<proteinExistence type="predicted"/>
<dbReference type="InterPro" id="IPR000863">
    <property type="entry name" value="Sulfotransferase_dom"/>
</dbReference>
<dbReference type="EMBL" id="JAZGQO010000008">
    <property type="protein sequence ID" value="KAK6178948.1"/>
    <property type="molecule type" value="Genomic_DNA"/>
</dbReference>
<organism evidence="2 3">
    <name type="scientific">Patella caerulea</name>
    <name type="common">Rayed Mediterranean limpet</name>
    <dbReference type="NCBI Taxonomy" id="87958"/>
    <lineage>
        <taxon>Eukaryota</taxon>
        <taxon>Metazoa</taxon>
        <taxon>Spiralia</taxon>
        <taxon>Lophotrochozoa</taxon>
        <taxon>Mollusca</taxon>
        <taxon>Gastropoda</taxon>
        <taxon>Patellogastropoda</taxon>
        <taxon>Patelloidea</taxon>
        <taxon>Patellidae</taxon>
        <taxon>Patella</taxon>
    </lineage>
</organism>
<feature type="domain" description="Sulfotransferase" evidence="1">
    <location>
        <begin position="123"/>
        <end position="393"/>
    </location>
</feature>
<dbReference type="Gene3D" id="3.40.50.300">
    <property type="entry name" value="P-loop containing nucleotide triphosphate hydrolases"/>
    <property type="match status" value="1"/>
</dbReference>
<dbReference type="AlphaFoldDB" id="A0AAN8PPB7"/>
<name>A0AAN8PPB7_PATCE</name>
<protein>
    <recommendedName>
        <fullName evidence="1">Sulfotransferase domain-containing protein</fullName>
    </recommendedName>
</protein>
<evidence type="ECO:0000313" key="2">
    <source>
        <dbReference type="EMBL" id="KAK6178948.1"/>
    </source>
</evidence>